<gene>
    <name evidence="3" type="ORF">PHYEVI_LOCUS3574</name>
</gene>
<evidence type="ECO:0000313" key="4">
    <source>
        <dbReference type="Proteomes" id="UP001153712"/>
    </source>
</evidence>
<dbReference type="AlphaFoldDB" id="A0A9N9XME7"/>
<dbReference type="GO" id="GO:0005814">
    <property type="term" value="C:centriole"/>
    <property type="evidence" value="ECO:0007669"/>
    <property type="project" value="TreeGrafter"/>
</dbReference>
<dbReference type="GO" id="GO:0007099">
    <property type="term" value="P:centriole replication"/>
    <property type="evidence" value="ECO:0007669"/>
    <property type="project" value="InterPro"/>
</dbReference>
<sequence>MTDTDDTDELLLIPPDFFSIESDSNHPDSVPQYYNIVDKLIKQVDSLQTRLKSIETSKASDFALNMDTKQDFRRFNSTDDLPTRGSFSAQNTPQKPSSKFRLSSLPNSPNIDRFNYERKNFNSKFTDDSALNSKHARDQPINEVDTFLSKVKSIQRLSTVRNLENDFDNYKTTKPKEEPYALKTTWQCGDNKDSVPDYGMGMRDALYDNDKLKSDNFDSLSPPDRHRSFSDSSTDSTLTTAYAKSKSNRTDSQDPIHFNALKAIDMHKKLMEESSVKRTPYKKKSRSSVGEELGLMNLADIWGNKGRANLNVPELMQKLQEEKCRRQHCENIIQELQTRNLEMQQKVSVAVKVDDSKNKTIQQLQDTVEKLLNRFEKLNREKIDREFDVEKLKKRLMDEKEETNQRIHHYESEASKALNLAHANQEKSVALERKCCDLEAENHSLKKKLESLEQNYAKECDKNKQIADILTKKEVEINENKLTLSNASAEINQSRKTIENCEREFARMKEDYHKIDEKLKEERNQTVKLNKEIMDLLDELESRKKREVSELYSDIDHRFVPTEVELQEEIAALTRQLQSNKVDLRNFYQGQVEILVQGKLKEFQCQLDRTEDNFKEEIKKREMAVAKSAAEHLQRLSEKSSLEIKLLERKHREEIKLYRIEVMKYKQQAESIQNRLLHFQEKRVSVAKQLQKVMESQWSEAMKIIANGKNQLNNLKTKSYSNLEEVLSQHDGIEHDVGCSKGRDIWKQEEPLDTPVSSKMVPLTKPGIGEAEIQKYINMFLNKAPGNAGLQDDLVQEMENQYLEDLNRDKEDGSRTGKGQQKDRKGLKPPWK</sequence>
<protein>
    <submittedName>
        <fullName evidence="3">Uncharacterized protein</fullName>
    </submittedName>
</protein>
<dbReference type="GO" id="GO:1902017">
    <property type="term" value="P:regulation of cilium assembly"/>
    <property type="evidence" value="ECO:0007669"/>
    <property type="project" value="InterPro"/>
</dbReference>
<dbReference type="GO" id="GO:0005813">
    <property type="term" value="C:centrosome"/>
    <property type="evidence" value="ECO:0007669"/>
    <property type="project" value="TreeGrafter"/>
</dbReference>
<feature type="compositionally biased region" description="Low complexity" evidence="2">
    <location>
        <begin position="230"/>
        <end position="240"/>
    </location>
</feature>
<dbReference type="PANTHER" id="PTHR34439">
    <property type="entry name" value="CENTROBIN"/>
    <property type="match status" value="1"/>
</dbReference>
<organism evidence="3 4">
    <name type="scientific">Phyllotreta striolata</name>
    <name type="common">Striped flea beetle</name>
    <name type="synonym">Crioceris striolata</name>
    <dbReference type="NCBI Taxonomy" id="444603"/>
    <lineage>
        <taxon>Eukaryota</taxon>
        <taxon>Metazoa</taxon>
        <taxon>Ecdysozoa</taxon>
        <taxon>Arthropoda</taxon>
        <taxon>Hexapoda</taxon>
        <taxon>Insecta</taxon>
        <taxon>Pterygota</taxon>
        <taxon>Neoptera</taxon>
        <taxon>Endopterygota</taxon>
        <taxon>Coleoptera</taxon>
        <taxon>Polyphaga</taxon>
        <taxon>Cucujiformia</taxon>
        <taxon>Chrysomeloidea</taxon>
        <taxon>Chrysomelidae</taxon>
        <taxon>Galerucinae</taxon>
        <taxon>Alticini</taxon>
        <taxon>Phyllotreta</taxon>
    </lineage>
</organism>
<dbReference type="OrthoDB" id="8190486at2759"/>
<accession>A0A9N9XME7</accession>
<keyword evidence="4" id="KW-1185">Reference proteome</keyword>
<evidence type="ECO:0000256" key="1">
    <source>
        <dbReference type="SAM" id="Coils"/>
    </source>
</evidence>
<keyword evidence="1" id="KW-0175">Coiled coil</keyword>
<reference evidence="3" key="1">
    <citation type="submission" date="2022-01" db="EMBL/GenBank/DDBJ databases">
        <authorList>
            <person name="King R."/>
        </authorList>
    </citation>
    <scope>NUCLEOTIDE SEQUENCE</scope>
</reference>
<feature type="coiled-coil region" evidence="1">
    <location>
        <begin position="319"/>
        <end position="682"/>
    </location>
</feature>
<feature type="compositionally biased region" description="Polar residues" evidence="2">
    <location>
        <begin position="85"/>
        <end position="110"/>
    </location>
</feature>
<dbReference type="PANTHER" id="PTHR34439:SF1">
    <property type="entry name" value="CENTROBIN"/>
    <property type="match status" value="1"/>
</dbReference>
<dbReference type="GO" id="GO:1902410">
    <property type="term" value="P:mitotic cytokinetic process"/>
    <property type="evidence" value="ECO:0007669"/>
    <property type="project" value="TreeGrafter"/>
</dbReference>
<feature type="compositionally biased region" description="Basic and acidic residues" evidence="2">
    <location>
        <begin position="805"/>
        <end position="826"/>
    </location>
</feature>
<feature type="region of interest" description="Disordered" evidence="2">
    <location>
        <begin position="216"/>
        <end position="253"/>
    </location>
</feature>
<name>A0A9N9XME7_PHYSR</name>
<dbReference type="EMBL" id="OU900106">
    <property type="protein sequence ID" value="CAG9857165.1"/>
    <property type="molecule type" value="Genomic_DNA"/>
</dbReference>
<feature type="region of interest" description="Disordered" evidence="2">
    <location>
        <begin position="799"/>
        <end position="832"/>
    </location>
</feature>
<dbReference type="Proteomes" id="UP001153712">
    <property type="component" value="Chromosome 13"/>
</dbReference>
<evidence type="ECO:0000256" key="2">
    <source>
        <dbReference type="SAM" id="MobiDB-lite"/>
    </source>
</evidence>
<dbReference type="GO" id="GO:0051299">
    <property type="term" value="P:centrosome separation"/>
    <property type="evidence" value="ECO:0007669"/>
    <property type="project" value="TreeGrafter"/>
</dbReference>
<dbReference type="InterPro" id="IPR038923">
    <property type="entry name" value="Centrobin"/>
</dbReference>
<evidence type="ECO:0000313" key="3">
    <source>
        <dbReference type="EMBL" id="CAG9857165.1"/>
    </source>
</evidence>
<proteinExistence type="predicted"/>
<feature type="region of interest" description="Disordered" evidence="2">
    <location>
        <begin position="74"/>
        <end position="111"/>
    </location>
</feature>